<organism evidence="2 3">
    <name type="scientific">Roseovarius phycicola</name>
    <dbReference type="NCBI Taxonomy" id="3080976"/>
    <lineage>
        <taxon>Bacteria</taxon>
        <taxon>Pseudomonadati</taxon>
        <taxon>Pseudomonadota</taxon>
        <taxon>Alphaproteobacteria</taxon>
        <taxon>Rhodobacterales</taxon>
        <taxon>Roseobacteraceae</taxon>
        <taxon>Roseovarius</taxon>
    </lineage>
</organism>
<feature type="transmembrane region" description="Helical" evidence="1">
    <location>
        <begin position="21"/>
        <end position="41"/>
    </location>
</feature>
<sequence>MQHILKGYRGMALLLNLNWDRILYLATLVVALYAGALLGTFW</sequence>
<evidence type="ECO:0000313" key="3">
    <source>
        <dbReference type="Proteomes" id="UP001364156"/>
    </source>
</evidence>
<evidence type="ECO:0000313" key="2">
    <source>
        <dbReference type="EMBL" id="WWR45135.1"/>
    </source>
</evidence>
<dbReference type="EMBL" id="CP146069">
    <property type="protein sequence ID" value="WWR45135.1"/>
    <property type="molecule type" value="Genomic_DNA"/>
</dbReference>
<dbReference type="RefSeq" id="WP_317054651.1">
    <property type="nucleotide sequence ID" value="NZ_CP146069.1"/>
</dbReference>
<keyword evidence="3" id="KW-1185">Reference proteome</keyword>
<name>A0ABZ2HIH8_9RHOB</name>
<keyword evidence="1" id="KW-1133">Transmembrane helix</keyword>
<accession>A0ABZ2HIH8</accession>
<reference evidence="2 3" key="1">
    <citation type="submission" date="2023-10" db="EMBL/GenBank/DDBJ databases">
        <title>Roseovarius strain S88 nov., isolated from a marine algae.</title>
        <authorList>
            <person name="Lee M.W."/>
            <person name="Lee J.K."/>
            <person name="Kim J.M."/>
            <person name="Choi D.G."/>
            <person name="Baek J.H."/>
            <person name="Bayburt H."/>
            <person name="Jung J.J."/>
            <person name="Han D.M."/>
            <person name="Jeon C.O."/>
        </authorList>
    </citation>
    <scope>NUCLEOTIDE SEQUENCE [LARGE SCALE GENOMIC DNA]</scope>
    <source>
        <strain evidence="2 3">S88</strain>
    </source>
</reference>
<proteinExistence type="predicted"/>
<evidence type="ECO:0000256" key="1">
    <source>
        <dbReference type="SAM" id="Phobius"/>
    </source>
</evidence>
<keyword evidence="1" id="KW-0812">Transmembrane</keyword>
<keyword evidence="1" id="KW-0472">Membrane</keyword>
<dbReference type="Proteomes" id="UP001364156">
    <property type="component" value="Chromosome"/>
</dbReference>
<protein>
    <submittedName>
        <fullName evidence="2">Uncharacterized protein</fullName>
    </submittedName>
</protein>
<gene>
    <name evidence="2" type="ORF">RZ517_09925</name>
</gene>